<evidence type="ECO:0000313" key="4">
    <source>
        <dbReference type="Proteomes" id="UP000248659"/>
    </source>
</evidence>
<dbReference type="Proteomes" id="UP000248659">
    <property type="component" value="Unassembled WGS sequence"/>
</dbReference>
<dbReference type="RefSeq" id="WP_112314469.1">
    <property type="nucleotide sequence ID" value="NZ_MUAV01000001.1"/>
</dbReference>
<evidence type="ECO:0000313" key="3">
    <source>
        <dbReference type="EMBL" id="RAP43214.1"/>
    </source>
</evidence>
<organism evidence="3 4">
    <name type="scientific">Rhodovulum viride</name>
    <dbReference type="NCBI Taxonomy" id="1231134"/>
    <lineage>
        <taxon>Bacteria</taxon>
        <taxon>Pseudomonadati</taxon>
        <taxon>Pseudomonadota</taxon>
        <taxon>Alphaproteobacteria</taxon>
        <taxon>Rhodobacterales</taxon>
        <taxon>Paracoccaceae</taxon>
        <taxon>Rhodovulum</taxon>
    </lineage>
</organism>
<evidence type="ECO:0000259" key="2">
    <source>
        <dbReference type="Pfam" id="PF03432"/>
    </source>
</evidence>
<reference evidence="3 4" key="1">
    <citation type="submission" date="2017-01" db="EMBL/GenBank/DDBJ databases">
        <title>Genome sequence of Rhodovulum viride JA756.</title>
        <authorList>
            <person name="Lakshmi K.V."/>
            <person name="Tushar L.D."/>
            <person name="Sasikala C."/>
            <person name="Venkataramana C."/>
        </authorList>
    </citation>
    <scope>NUCLEOTIDE SEQUENCE [LARGE SCALE GENOMIC DNA]</scope>
    <source>
        <strain evidence="3 4">JA756</strain>
    </source>
</reference>
<feature type="region of interest" description="Disordered" evidence="1">
    <location>
        <begin position="407"/>
        <end position="436"/>
    </location>
</feature>
<name>A0ABX9DNA6_9RHOB</name>
<sequence>MILKGSQRGGALQLARHLMNAEDNEHVEVYELRGFVSDKSLANALQEVVAISKGTRCQQVLFSLSLNPPVGESVSIADFEAAIGRAEEKLGLSDQARAIVFHENEGRRHAHVVWSRIDTEEMKAINLPHFKMKLKDLSKELFLEHGWHLPEGFRDRSARNPMNFSREEWQQARRANQDPRELKGLFQECWARSDGRAAFEKALEERGFYLARGDRRGFVALDYRGEVYALSRWTGQKTKALNGKLGDAKSLPSVEDTKALIAERMTGLIQRYVCEAETALGAKENAMALKKAQIKERHVAARQKLIERQAERWAAETVTRANRVRKGVAGLWDWLTGKSRKISKENEKEAYAAIKRDDQERDAQREKQLAERRALQKDLDVLRAKHSEEVAALKADIASYLDLRSADTPQRGDASAGQFHDRDRVADRSREGDFEI</sequence>
<dbReference type="InterPro" id="IPR005094">
    <property type="entry name" value="Endonuclease_MobA/VirD2"/>
</dbReference>
<accession>A0ABX9DNA6</accession>
<comment type="caution">
    <text evidence="3">The sequence shown here is derived from an EMBL/GenBank/DDBJ whole genome shotgun (WGS) entry which is preliminary data.</text>
</comment>
<feature type="compositionally biased region" description="Basic and acidic residues" evidence="1">
    <location>
        <begin position="419"/>
        <end position="436"/>
    </location>
</feature>
<keyword evidence="4" id="KW-1185">Reference proteome</keyword>
<dbReference type="EMBL" id="MUAV01000001">
    <property type="protein sequence ID" value="RAP43214.1"/>
    <property type="molecule type" value="Genomic_DNA"/>
</dbReference>
<proteinExistence type="predicted"/>
<dbReference type="Pfam" id="PF03432">
    <property type="entry name" value="Relaxase"/>
    <property type="match status" value="1"/>
</dbReference>
<gene>
    <name evidence="3" type="ORF">BYZ73_00435</name>
</gene>
<protein>
    <recommendedName>
        <fullName evidence="2">MobA/VirD2-like nuclease domain-containing protein</fullName>
    </recommendedName>
</protein>
<evidence type="ECO:0000256" key="1">
    <source>
        <dbReference type="SAM" id="MobiDB-lite"/>
    </source>
</evidence>
<feature type="domain" description="MobA/VirD2-like nuclease" evidence="2">
    <location>
        <begin position="24"/>
        <end position="147"/>
    </location>
</feature>